<accession>A0A913Y7Y3</accession>
<keyword evidence="7" id="KW-0238">DNA-binding</keyword>
<feature type="compositionally biased region" description="Basic and acidic residues" evidence="10">
    <location>
        <begin position="37"/>
        <end position="47"/>
    </location>
</feature>
<dbReference type="GO" id="GO:0000715">
    <property type="term" value="P:nucleotide-excision repair, DNA damage recognition"/>
    <property type="evidence" value="ECO:0007669"/>
    <property type="project" value="TreeGrafter"/>
</dbReference>
<keyword evidence="3" id="KW-0479">Metal-binding</keyword>
<evidence type="ECO:0000256" key="2">
    <source>
        <dbReference type="ARBA" id="ARBA00005548"/>
    </source>
</evidence>
<dbReference type="PROSITE" id="PS00752">
    <property type="entry name" value="XPA_1"/>
    <property type="match status" value="1"/>
</dbReference>
<dbReference type="NCBIfam" id="TIGR00598">
    <property type="entry name" value="rad14"/>
    <property type="match status" value="1"/>
</dbReference>
<dbReference type="GO" id="GO:0008270">
    <property type="term" value="F:zinc ion binding"/>
    <property type="evidence" value="ECO:0007669"/>
    <property type="project" value="UniProtKB-KW"/>
</dbReference>
<dbReference type="GO" id="GO:0070914">
    <property type="term" value="P:UV-damage excision repair"/>
    <property type="evidence" value="ECO:0007669"/>
    <property type="project" value="TreeGrafter"/>
</dbReference>
<dbReference type="Proteomes" id="UP000887567">
    <property type="component" value="Unplaced"/>
</dbReference>
<dbReference type="GO" id="GO:1901255">
    <property type="term" value="P:nucleotide-excision repair involved in interstrand cross-link repair"/>
    <property type="evidence" value="ECO:0007669"/>
    <property type="project" value="TreeGrafter"/>
</dbReference>
<keyword evidence="5" id="KW-0863">Zinc-finger</keyword>
<reference evidence="12" key="1">
    <citation type="submission" date="2022-11" db="UniProtKB">
        <authorList>
            <consortium name="EnsemblMetazoa"/>
        </authorList>
    </citation>
    <scope>IDENTIFICATION</scope>
</reference>
<protein>
    <recommendedName>
        <fullName evidence="11">XPA C-terminal domain-containing protein</fullName>
    </recommendedName>
</protein>
<evidence type="ECO:0000313" key="13">
    <source>
        <dbReference type="Proteomes" id="UP000887567"/>
    </source>
</evidence>
<feature type="compositionally biased region" description="Polar residues" evidence="10">
    <location>
        <begin position="48"/>
        <end position="60"/>
    </location>
</feature>
<dbReference type="InterPro" id="IPR022652">
    <property type="entry name" value="Znf_XPA_CS"/>
</dbReference>
<dbReference type="Pfam" id="PF05181">
    <property type="entry name" value="XPA_C"/>
    <property type="match status" value="1"/>
</dbReference>
<evidence type="ECO:0000256" key="10">
    <source>
        <dbReference type="SAM" id="MobiDB-lite"/>
    </source>
</evidence>
<organism evidence="12 13">
    <name type="scientific">Exaiptasia diaphana</name>
    <name type="common">Tropical sea anemone</name>
    <name type="synonym">Aiptasia pulchella</name>
    <dbReference type="NCBI Taxonomy" id="2652724"/>
    <lineage>
        <taxon>Eukaryota</taxon>
        <taxon>Metazoa</taxon>
        <taxon>Cnidaria</taxon>
        <taxon>Anthozoa</taxon>
        <taxon>Hexacorallia</taxon>
        <taxon>Actiniaria</taxon>
        <taxon>Aiptasiidae</taxon>
        <taxon>Exaiptasia</taxon>
    </lineage>
</organism>
<dbReference type="SUPFAM" id="SSF46955">
    <property type="entry name" value="Putative DNA-binding domain"/>
    <property type="match status" value="1"/>
</dbReference>
<dbReference type="InterPro" id="IPR037129">
    <property type="entry name" value="XPA_sf"/>
</dbReference>
<evidence type="ECO:0000256" key="8">
    <source>
        <dbReference type="ARBA" id="ARBA00023204"/>
    </source>
</evidence>
<dbReference type="AlphaFoldDB" id="A0A913Y7Y3"/>
<dbReference type="Gene3D" id="3.90.530.10">
    <property type="entry name" value="XPA C-terminal domain"/>
    <property type="match status" value="1"/>
</dbReference>
<sequence>MSESKLTNAQKARIERNRQKALLLRNSRLTNRPYPPRNKEKDRETHNDINSSSGTTSSRIVDTGGGFLLDAEDEEEWSRPPRNLVEEPAPILGGERLICDECGKEFMDSYLYRIFDAEICDSCRQSDESGKFSLITKTEAKQQFLLKDVDLDRREPPLKFQVKKNPHYSRGEMKLYLLSQVKERAYEVWGDEDKLEQAKEDKLEKREIQKQKKFDKKVKELRKAVRTSTWRKDLSKHEHVFPKEGEEGGETYDEETDTWTKTCKDCGYQLNFEKM</sequence>
<keyword evidence="13" id="KW-1185">Reference proteome</keyword>
<keyword evidence="4" id="KW-0227">DNA damage</keyword>
<dbReference type="CDD" id="cd21076">
    <property type="entry name" value="DBD_XPA"/>
    <property type="match status" value="1"/>
</dbReference>
<dbReference type="SUPFAM" id="SSF57716">
    <property type="entry name" value="Glucocorticoid receptor-like (DNA-binding domain)"/>
    <property type="match status" value="1"/>
</dbReference>
<dbReference type="InterPro" id="IPR022656">
    <property type="entry name" value="XPA_C"/>
</dbReference>
<evidence type="ECO:0000259" key="11">
    <source>
        <dbReference type="Pfam" id="PF05181"/>
    </source>
</evidence>
<comment type="similarity">
    <text evidence="2">Belongs to the XPA family.</text>
</comment>
<keyword evidence="8" id="KW-0234">DNA repair</keyword>
<name>A0A913Y7Y3_EXADI</name>
<proteinExistence type="inferred from homology"/>
<keyword evidence="9" id="KW-0539">Nucleus</keyword>
<dbReference type="KEGG" id="epa:110253546"/>
<feature type="region of interest" description="Disordered" evidence="10">
    <location>
        <begin position="1"/>
        <end position="64"/>
    </location>
</feature>
<dbReference type="GeneID" id="110253546"/>
<keyword evidence="6" id="KW-0862">Zinc</keyword>
<evidence type="ECO:0000256" key="9">
    <source>
        <dbReference type="ARBA" id="ARBA00023242"/>
    </source>
</evidence>
<dbReference type="PANTHER" id="PTHR10142:SF0">
    <property type="entry name" value="DNA REPAIR PROTEIN COMPLEMENTING XP-A CELLS"/>
    <property type="match status" value="1"/>
</dbReference>
<dbReference type="GO" id="GO:0000110">
    <property type="term" value="C:nucleotide-excision repair factor 1 complex"/>
    <property type="evidence" value="ECO:0007669"/>
    <property type="project" value="TreeGrafter"/>
</dbReference>
<dbReference type="InterPro" id="IPR009061">
    <property type="entry name" value="DNA-bd_dom_put_sf"/>
</dbReference>
<dbReference type="OrthoDB" id="68328at2759"/>
<dbReference type="RefSeq" id="XP_020916134.1">
    <property type="nucleotide sequence ID" value="XM_021060475.2"/>
</dbReference>
<evidence type="ECO:0000256" key="6">
    <source>
        <dbReference type="ARBA" id="ARBA00022833"/>
    </source>
</evidence>
<evidence type="ECO:0000256" key="3">
    <source>
        <dbReference type="ARBA" id="ARBA00022723"/>
    </source>
</evidence>
<feature type="domain" description="XPA C-terminal" evidence="11">
    <location>
        <begin position="131"/>
        <end position="181"/>
    </location>
</feature>
<dbReference type="OMA" id="TCGHELS"/>
<evidence type="ECO:0000313" key="12">
    <source>
        <dbReference type="EnsemblMetazoa" id="XP_020916134.1"/>
    </source>
</evidence>
<dbReference type="EnsemblMetazoa" id="XM_021060475.2">
    <property type="protein sequence ID" value="XP_020916134.1"/>
    <property type="gene ID" value="LOC110253546"/>
</dbReference>
<feature type="compositionally biased region" description="Polar residues" evidence="10">
    <location>
        <begin position="1"/>
        <end position="10"/>
    </location>
</feature>
<evidence type="ECO:0000256" key="7">
    <source>
        <dbReference type="ARBA" id="ARBA00023125"/>
    </source>
</evidence>
<dbReference type="GO" id="GO:0003684">
    <property type="term" value="F:damaged DNA binding"/>
    <property type="evidence" value="ECO:0007669"/>
    <property type="project" value="InterPro"/>
</dbReference>
<dbReference type="PANTHER" id="PTHR10142">
    <property type="entry name" value="DNA REPAIR PROTEIN COMPLEMENTING XP-A CELLS"/>
    <property type="match status" value="1"/>
</dbReference>
<dbReference type="Pfam" id="PF01286">
    <property type="entry name" value="XPA_N"/>
    <property type="match status" value="1"/>
</dbReference>
<dbReference type="InterPro" id="IPR000465">
    <property type="entry name" value="XPA/RAD14"/>
</dbReference>
<comment type="subcellular location">
    <subcellularLocation>
        <location evidence="1">Nucleus</location>
    </subcellularLocation>
</comment>
<dbReference type="GO" id="GO:0006284">
    <property type="term" value="P:base-excision repair"/>
    <property type="evidence" value="ECO:0007669"/>
    <property type="project" value="TreeGrafter"/>
</dbReference>
<evidence type="ECO:0000256" key="1">
    <source>
        <dbReference type="ARBA" id="ARBA00004123"/>
    </source>
</evidence>
<evidence type="ECO:0000256" key="4">
    <source>
        <dbReference type="ARBA" id="ARBA00022763"/>
    </source>
</evidence>
<evidence type="ECO:0000256" key="5">
    <source>
        <dbReference type="ARBA" id="ARBA00022771"/>
    </source>
</evidence>